<keyword evidence="9" id="KW-0406">Ion transport</keyword>
<keyword evidence="10" id="KW-0626">Porin</keyword>
<dbReference type="PANTHER" id="PTHR33619">
    <property type="entry name" value="POLYSACCHARIDE EXPORT PROTEIN GFCE-RELATED"/>
    <property type="match status" value="1"/>
</dbReference>
<dbReference type="GO" id="GO:0006811">
    <property type="term" value="P:monoatomic ion transport"/>
    <property type="evidence" value="ECO:0007669"/>
    <property type="project" value="UniProtKB-KW"/>
</dbReference>
<reference evidence="18 19" key="1">
    <citation type="submission" date="2020-08" db="EMBL/GenBank/DDBJ databases">
        <title>Genomic Encyclopedia of Type Strains, Phase IV (KMG-IV): sequencing the most valuable type-strain genomes for metagenomic binning, comparative biology and taxonomic classification.</title>
        <authorList>
            <person name="Goeker M."/>
        </authorList>
    </citation>
    <scope>NUCLEOTIDE SEQUENCE [LARGE SCALE GENOMIC DNA]</scope>
    <source>
        <strain evidence="18 19">DSM 17976</strain>
    </source>
</reference>
<dbReference type="GO" id="GO:0046930">
    <property type="term" value="C:pore complex"/>
    <property type="evidence" value="ECO:0007669"/>
    <property type="project" value="UniProtKB-KW"/>
</dbReference>
<dbReference type="GO" id="GO:0009279">
    <property type="term" value="C:cell outer membrane"/>
    <property type="evidence" value="ECO:0007669"/>
    <property type="project" value="UniProtKB-SubCell"/>
</dbReference>
<evidence type="ECO:0000256" key="14">
    <source>
        <dbReference type="ARBA" id="ARBA00023288"/>
    </source>
</evidence>
<feature type="domain" description="Polysaccharide export protein N-terminal" evidence="15">
    <location>
        <begin position="160"/>
        <end position="224"/>
    </location>
</feature>
<dbReference type="InterPro" id="IPR019554">
    <property type="entry name" value="Soluble_ligand-bd"/>
</dbReference>
<comment type="similarity">
    <text evidence="2">Belongs to the BexD/CtrA/VexA family.</text>
</comment>
<keyword evidence="8" id="KW-0625">Polysaccharide transport</keyword>
<evidence type="ECO:0000256" key="9">
    <source>
        <dbReference type="ARBA" id="ARBA00023065"/>
    </source>
</evidence>
<evidence type="ECO:0000259" key="17">
    <source>
        <dbReference type="Pfam" id="PF22461"/>
    </source>
</evidence>
<dbReference type="Pfam" id="PF02563">
    <property type="entry name" value="Poly_export"/>
    <property type="match status" value="1"/>
</dbReference>
<feature type="domain" description="Soluble ligand binding" evidence="16">
    <location>
        <begin position="505"/>
        <end position="555"/>
    </location>
</feature>
<keyword evidence="3" id="KW-0813">Transport</keyword>
<organism evidence="18 19">
    <name type="scientific">Runella defluvii</name>
    <dbReference type="NCBI Taxonomy" id="370973"/>
    <lineage>
        <taxon>Bacteria</taxon>
        <taxon>Pseudomonadati</taxon>
        <taxon>Bacteroidota</taxon>
        <taxon>Cytophagia</taxon>
        <taxon>Cytophagales</taxon>
        <taxon>Spirosomataceae</taxon>
        <taxon>Runella</taxon>
    </lineage>
</organism>
<keyword evidence="11" id="KW-0472">Membrane</keyword>
<protein>
    <submittedName>
        <fullName evidence="18">Protein involved in polysaccharide export with SLBB domain</fullName>
    </submittedName>
</protein>
<keyword evidence="7" id="KW-0732">Signal</keyword>
<evidence type="ECO:0000256" key="6">
    <source>
        <dbReference type="ARBA" id="ARBA00022692"/>
    </source>
</evidence>
<dbReference type="Pfam" id="PF22461">
    <property type="entry name" value="SLBB_2"/>
    <property type="match status" value="2"/>
</dbReference>
<evidence type="ECO:0000256" key="8">
    <source>
        <dbReference type="ARBA" id="ARBA00023047"/>
    </source>
</evidence>
<evidence type="ECO:0000259" key="15">
    <source>
        <dbReference type="Pfam" id="PF02563"/>
    </source>
</evidence>
<feature type="domain" description="Soluble ligand binding" evidence="16">
    <location>
        <begin position="332"/>
        <end position="366"/>
    </location>
</feature>
<evidence type="ECO:0000256" key="5">
    <source>
        <dbReference type="ARBA" id="ARBA00022597"/>
    </source>
</evidence>
<evidence type="ECO:0000256" key="7">
    <source>
        <dbReference type="ARBA" id="ARBA00022729"/>
    </source>
</evidence>
<dbReference type="GO" id="GO:0015159">
    <property type="term" value="F:polysaccharide transmembrane transporter activity"/>
    <property type="evidence" value="ECO:0007669"/>
    <property type="project" value="InterPro"/>
</dbReference>
<keyword evidence="6" id="KW-0812">Transmembrane</keyword>
<dbReference type="InterPro" id="IPR003715">
    <property type="entry name" value="Poly_export_N"/>
</dbReference>
<name>A0A7W6ENX5_9BACT</name>
<evidence type="ECO:0000256" key="13">
    <source>
        <dbReference type="ARBA" id="ARBA00023237"/>
    </source>
</evidence>
<keyword evidence="12" id="KW-0564">Palmitate</keyword>
<keyword evidence="19" id="KW-1185">Reference proteome</keyword>
<dbReference type="RefSeq" id="WP_229601250.1">
    <property type="nucleotide sequence ID" value="NZ_JACIBY010000001.1"/>
</dbReference>
<evidence type="ECO:0000256" key="4">
    <source>
        <dbReference type="ARBA" id="ARBA00022452"/>
    </source>
</evidence>
<keyword evidence="14" id="KW-0449">Lipoprotein</keyword>
<gene>
    <name evidence="18" type="ORF">FHS57_000860</name>
</gene>
<evidence type="ECO:0000256" key="11">
    <source>
        <dbReference type="ARBA" id="ARBA00023136"/>
    </source>
</evidence>
<evidence type="ECO:0000313" key="19">
    <source>
        <dbReference type="Proteomes" id="UP000541352"/>
    </source>
</evidence>
<feature type="domain" description="SLBB" evidence="17">
    <location>
        <begin position="602"/>
        <end position="679"/>
    </location>
</feature>
<feature type="domain" description="Soluble ligand binding" evidence="16">
    <location>
        <begin position="685"/>
        <end position="723"/>
    </location>
</feature>
<accession>A0A7W6ENX5</accession>
<comment type="caution">
    <text evidence="18">The sequence shown here is derived from an EMBL/GenBank/DDBJ whole genome shotgun (WGS) entry which is preliminary data.</text>
</comment>
<evidence type="ECO:0000313" key="18">
    <source>
        <dbReference type="EMBL" id="MBB3836878.1"/>
    </source>
</evidence>
<keyword evidence="13" id="KW-0998">Cell outer membrane</keyword>
<feature type="domain" description="SLBB" evidence="17">
    <location>
        <begin position="246"/>
        <end position="323"/>
    </location>
</feature>
<dbReference type="InterPro" id="IPR054765">
    <property type="entry name" value="SLBB_dom"/>
</dbReference>
<dbReference type="Proteomes" id="UP000541352">
    <property type="component" value="Unassembled WGS sequence"/>
</dbReference>
<dbReference type="Gene3D" id="3.10.560.10">
    <property type="entry name" value="Outer membrane lipoprotein wza domain like"/>
    <property type="match status" value="6"/>
</dbReference>
<evidence type="ECO:0000259" key="16">
    <source>
        <dbReference type="Pfam" id="PF10531"/>
    </source>
</evidence>
<comment type="subcellular location">
    <subcellularLocation>
        <location evidence="1">Cell outer membrane</location>
        <topology evidence="1">Multi-pass membrane protein</topology>
    </subcellularLocation>
</comment>
<dbReference type="AlphaFoldDB" id="A0A7W6ENX5"/>
<dbReference type="Pfam" id="PF10531">
    <property type="entry name" value="SLBB"/>
    <property type="match status" value="3"/>
</dbReference>
<proteinExistence type="inferred from homology"/>
<evidence type="ECO:0000256" key="2">
    <source>
        <dbReference type="ARBA" id="ARBA00009450"/>
    </source>
</evidence>
<dbReference type="PANTHER" id="PTHR33619:SF3">
    <property type="entry name" value="POLYSACCHARIDE EXPORT PROTEIN GFCE-RELATED"/>
    <property type="match status" value="1"/>
</dbReference>
<evidence type="ECO:0000256" key="10">
    <source>
        <dbReference type="ARBA" id="ARBA00023114"/>
    </source>
</evidence>
<evidence type="ECO:0000256" key="1">
    <source>
        <dbReference type="ARBA" id="ARBA00004571"/>
    </source>
</evidence>
<keyword evidence="5" id="KW-0762">Sugar transport</keyword>
<evidence type="ECO:0000256" key="3">
    <source>
        <dbReference type="ARBA" id="ARBA00022448"/>
    </source>
</evidence>
<evidence type="ECO:0000256" key="12">
    <source>
        <dbReference type="ARBA" id="ARBA00023139"/>
    </source>
</evidence>
<dbReference type="GO" id="GO:0015288">
    <property type="term" value="F:porin activity"/>
    <property type="evidence" value="ECO:0007669"/>
    <property type="project" value="UniProtKB-KW"/>
</dbReference>
<dbReference type="InterPro" id="IPR049712">
    <property type="entry name" value="Poly_export"/>
</dbReference>
<sequence>MYLMKVTERIWLLSICLLFTGFSLLAQSQKSTSTSVNQLSDEQVLEFYKKAQASGLSEMQIEQAALERGYTLSDIARMRQRISEVQNKKTLTDKRDLSDSTTKVNGRKQLGDLSKREVLKKKKEDEDTLKQVKSKKLEIFGSKLFQSTDLTFEPNLRIATPKNYQLGPDDELVIDIFGNASDSYRLKVSPEGTVKVLNLAPVYVSGLTIEEAKERLVSRLRQAYSGLNSGGGTYAVVNLGNIRSIRVSIIGEVVKPGSYTVSSLATAFNALYLCGGPDSMGTYRNIRVLRNNKVVRTIDLYQFLLTGEQADNILLQDQDIIQVPFFTNRIELDGEIKRPAIYEIKENESLEQLLQFSGGFTSMAYRAYVTGRRPTDREIEVLNIPQGELKNFKLQNGDRIEVGKILLDRYQNRVQIQGAVFRPGDYALTPETKTFGQLLKKADGLKENAFRNRAVIFREKENGEPQVVSVDINKILKGEIPDIELHRQDSIVIKTIKELREEAFVTLLGEANSEGDAPYAEGMTVADLVLIGGGFTEGAIGSRIEIARRVKELNSDRVYKVEIIRLDIDPKLNLSPEDSKFKLQPFDIVYIRKAPNYEEQRSVHVMGEVNYPGTYAIVNTDEKISNLLERTGGIKVTGYLPGALFQRKGARIGIDIAQIMNNPSVEGNITLEDGDTLIVPKRSEIVSIGGAVLNPSSINFTKGYDFRDYLSQAGGYQELAQRGRGFITYANGFTQRTRRFLFFRIYPKVEPGSTIYVPFQPVDNKRSDITAPVILSFTSTLIIALATILRN</sequence>
<keyword evidence="4" id="KW-1134">Transmembrane beta strand</keyword>
<dbReference type="EMBL" id="JACIBY010000001">
    <property type="protein sequence ID" value="MBB3836878.1"/>
    <property type="molecule type" value="Genomic_DNA"/>
</dbReference>